<dbReference type="RefSeq" id="XP_024712770.1">
    <property type="nucleotide sequence ID" value="XM_024859096.1"/>
</dbReference>
<dbReference type="InterPro" id="IPR000560">
    <property type="entry name" value="His_Pase_clade-2"/>
</dbReference>
<comment type="similarity">
    <text evidence="1">Belongs to the histidine acid phosphatase family.</text>
</comment>
<dbReference type="PANTHER" id="PTHR11567">
    <property type="entry name" value="ACID PHOSPHATASE-RELATED"/>
    <property type="match status" value="1"/>
</dbReference>
<feature type="signal peptide" evidence="2">
    <location>
        <begin position="1"/>
        <end position="16"/>
    </location>
</feature>
<dbReference type="SUPFAM" id="SSF53254">
    <property type="entry name" value="Phosphoglycerate mutase-like"/>
    <property type="match status" value="1"/>
</dbReference>
<organism evidence="3 4">
    <name type="scientific">Candidozyma pseudohaemuli</name>
    <dbReference type="NCBI Taxonomy" id="418784"/>
    <lineage>
        <taxon>Eukaryota</taxon>
        <taxon>Fungi</taxon>
        <taxon>Dikarya</taxon>
        <taxon>Ascomycota</taxon>
        <taxon>Saccharomycotina</taxon>
        <taxon>Pichiomycetes</taxon>
        <taxon>Metschnikowiaceae</taxon>
        <taxon>Candidozyma</taxon>
    </lineage>
</organism>
<evidence type="ECO:0000256" key="1">
    <source>
        <dbReference type="ARBA" id="ARBA00005375"/>
    </source>
</evidence>
<evidence type="ECO:0008006" key="5">
    <source>
        <dbReference type="Google" id="ProtNLM"/>
    </source>
</evidence>
<name>A0A2P7YLR3_9ASCO</name>
<dbReference type="GeneID" id="36567149"/>
<proteinExistence type="inferred from homology"/>
<dbReference type="InterPro" id="IPR050645">
    <property type="entry name" value="Histidine_acid_phosphatase"/>
</dbReference>
<dbReference type="AlphaFoldDB" id="A0A2P7YLR3"/>
<dbReference type="Pfam" id="PF00328">
    <property type="entry name" value="His_Phos_2"/>
    <property type="match status" value="1"/>
</dbReference>
<dbReference type="VEuPathDB" id="FungiDB:C7M61_003761"/>
<sequence length="458" mass="51352">MLKTTTLLSLLTACLGAVYPPYYPPADGAIGNLDAVFDPKKATNGGIYTSSESSPYGTYNFCNMPHVRSSEYKKPEGQLIYVEVIHRHHKRTPYASNVFPKEDIPLSCDSQTNFYYGQVKLQNTSAQVGWNSYVDPENPFADQYGFNGLCQFPQISQGGLDDSHQHGVDLFQNYHSLGLLPKEYNPQKVQFFATNNVITSQVAGAVVSGMYPALQNQPVEVSVQREDSDYLEPKYLCNGADQTKNYILASGGWKEHLHRSQDLFAKLDAVSGVNPDNKGWHASWDHYFDNLAHRQCHQLPLPCSLENPANCVTEEQAQQVYRLGDYEYHYQYRAAPQSTLYSAARYGVFLKKIQKHLKQALEKTSAVVYRHNVAHDGSIAPLLGALQIEELRWPGMGAEVVFELWERDGQSFVRVLYGGQPLRTLTPLGVLDMVLLGDFQGYLDGFLGGRNVVDLCRT</sequence>
<feature type="chain" id="PRO_5015116758" description="Acid phosphatase" evidence="2">
    <location>
        <begin position="17"/>
        <end position="458"/>
    </location>
</feature>
<evidence type="ECO:0000256" key="2">
    <source>
        <dbReference type="SAM" id="SignalP"/>
    </source>
</evidence>
<dbReference type="EMBL" id="PYFQ01000010">
    <property type="protein sequence ID" value="PSK36897.1"/>
    <property type="molecule type" value="Genomic_DNA"/>
</dbReference>
<evidence type="ECO:0000313" key="3">
    <source>
        <dbReference type="EMBL" id="PSK36897.1"/>
    </source>
</evidence>
<protein>
    <recommendedName>
        <fullName evidence="5">Acid phosphatase</fullName>
    </recommendedName>
</protein>
<dbReference type="InterPro" id="IPR029033">
    <property type="entry name" value="His_PPase_superfam"/>
</dbReference>
<dbReference type="CDD" id="cd07061">
    <property type="entry name" value="HP_HAP_like"/>
    <property type="match status" value="1"/>
</dbReference>
<comment type="caution">
    <text evidence="3">The sequence shown here is derived from an EMBL/GenBank/DDBJ whole genome shotgun (WGS) entry which is preliminary data.</text>
</comment>
<reference evidence="3 4" key="1">
    <citation type="submission" date="2018-03" db="EMBL/GenBank/DDBJ databases">
        <title>Candida pseudohaemulonii genome assembly and annotation.</title>
        <authorList>
            <person name="Munoz J.F."/>
            <person name="Gade L.G."/>
            <person name="Chow N.A."/>
            <person name="Litvintseva A.P."/>
            <person name="Loparev V.N."/>
            <person name="Cuomo C.A."/>
        </authorList>
    </citation>
    <scope>NUCLEOTIDE SEQUENCE [LARGE SCALE GENOMIC DNA]</scope>
    <source>
        <strain evidence="3 4">B12108</strain>
    </source>
</reference>
<evidence type="ECO:0000313" key="4">
    <source>
        <dbReference type="Proteomes" id="UP000241107"/>
    </source>
</evidence>
<accession>A0A2P7YLR3</accession>
<keyword evidence="2" id="KW-0732">Signal</keyword>
<dbReference type="GO" id="GO:0016791">
    <property type="term" value="F:phosphatase activity"/>
    <property type="evidence" value="ECO:0007669"/>
    <property type="project" value="TreeGrafter"/>
</dbReference>
<dbReference type="PANTHER" id="PTHR11567:SF195">
    <property type="entry name" value="ACID PHOSPHATASE, PUTATIVE (AFU_ORTHOLOGUE AFUA_3G14570)-RELATED"/>
    <property type="match status" value="1"/>
</dbReference>
<dbReference type="OrthoDB" id="10262962at2759"/>
<dbReference type="Proteomes" id="UP000241107">
    <property type="component" value="Unassembled WGS sequence"/>
</dbReference>
<gene>
    <name evidence="3" type="ORF">C7M61_003761</name>
</gene>
<dbReference type="Gene3D" id="3.40.50.1240">
    <property type="entry name" value="Phosphoglycerate mutase-like"/>
    <property type="match status" value="1"/>
</dbReference>
<keyword evidence="4" id="KW-1185">Reference proteome</keyword>